<gene>
    <name evidence="5" type="ORF">N5P18_01450</name>
</gene>
<proteinExistence type="inferred from homology"/>
<reference evidence="5 6" key="1">
    <citation type="submission" date="2022-09" db="EMBL/GenBank/DDBJ databases">
        <title>Complete genome sequence of Janibacter terrae strain COS04-44, PCL-degrading bacteria isolated from oil spilled coast.</title>
        <authorList>
            <person name="Park H."/>
            <person name="Kim J.Y."/>
            <person name="An S.H."/>
            <person name="Lee C.M."/>
            <person name="Weon H.-Y."/>
        </authorList>
    </citation>
    <scope>NUCLEOTIDE SEQUENCE [LARGE SCALE GENOMIC DNA]</scope>
    <source>
        <strain evidence="5 6">COS04-44</strain>
    </source>
</reference>
<dbReference type="SUPFAM" id="SSF52096">
    <property type="entry name" value="ClpP/crotonase"/>
    <property type="match status" value="1"/>
</dbReference>
<keyword evidence="3" id="KW-0456">Lyase</keyword>
<dbReference type="CDD" id="cd06558">
    <property type="entry name" value="crotonase-like"/>
    <property type="match status" value="1"/>
</dbReference>
<name>A0ABZ2FGC2_9MICO</name>
<dbReference type="RefSeq" id="WP_338538458.1">
    <property type="nucleotide sequence ID" value="NZ_CP104874.1"/>
</dbReference>
<dbReference type="InterPro" id="IPR029045">
    <property type="entry name" value="ClpP/crotonase-like_dom_sf"/>
</dbReference>
<evidence type="ECO:0000313" key="5">
    <source>
        <dbReference type="EMBL" id="WWF05570.1"/>
    </source>
</evidence>
<dbReference type="Gene3D" id="1.10.12.10">
    <property type="entry name" value="Lyase 2-enoyl-coa Hydratase, Chain A, domain 2"/>
    <property type="match status" value="1"/>
</dbReference>
<evidence type="ECO:0000313" key="6">
    <source>
        <dbReference type="Proteomes" id="UP001381003"/>
    </source>
</evidence>
<evidence type="ECO:0000256" key="3">
    <source>
        <dbReference type="ARBA" id="ARBA00023239"/>
    </source>
</evidence>
<keyword evidence="2" id="KW-0443">Lipid metabolism</keyword>
<comment type="similarity">
    <text evidence="1 4">Belongs to the enoyl-CoA hydratase/isomerase family.</text>
</comment>
<dbReference type="PANTHER" id="PTHR11941:SF169">
    <property type="entry name" value="(7AS)-7A-METHYL-1,5-DIOXO-2,3,5,6,7,7A-HEXAHYDRO-1H-INDENE-CARBOXYL-COA HYDROLASE"/>
    <property type="match status" value="1"/>
</dbReference>
<protein>
    <submittedName>
        <fullName evidence="5">Enoyl-CoA hydratase-related protein</fullName>
    </submittedName>
</protein>
<evidence type="ECO:0000256" key="1">
    <source>
        <dbReference type="ARBA" id="ARBA00005254"/>
    </source>
</evidence>
<accession>A0ABZ2FGC2</accession>
<organism evidence="5 6">
    <name type="scientific">Janibacter terrae</name>
    <dbReference type="NCBI Taxonomy" id="103817"/>
    <lineage>
        <taxon>Bacteria</taxon>
        <taxon>Bacillati</taxon>
        <taxon>Actinomycetota</taxon>
        <taxon>Actinomycetes</taxon>
        <taxon>Micrococcales</taxon>
        <taxon>Intrasporangiaceae</taxon>
        <taxon>Janibacter</taxon>
    </lineage>
</organism>
<dbReference type="EMBL" id="CP104874">
    <property type="protein sequence ID" value="WWF05570.1"/>
    <property type="molecule type" value="Genomic_DNA"/>
</dbReference>
<dbReference type="PANTHER" id="PTHR11941">
    <property type="entry name" value="ENOYL-COA HYDRATASE-RELATED"/>
    <property type="match status" value="1"/>
</dbReference>
<dbReference type="InterPro" id="IPR018376">
    <property type="entry name" value="Enoyl-CoA_hyd/isom_CS"/>
</dbReference>
<evidence type="ECO:0000256" key="4">
    <source>
        <dbReference type="RuleBase" id="RU003707"/>
    </source>
</evidence>
<dbReference type="PROSITE" id="PS00166">
    <property type="entry name" value="ENOYL_COA_HYDRATASE"/>
    <property type="match status" value="1"/>
</dbReference>
<dbReference type="Proteomes" id="UP001381003">
    <property type="component" value="Chromosome"/>
</dbReference>
<dbReference type="Gene3D" id="3.90.226.10">
    <property type="entry name" value="2-enoyl-CoA Hydratase, Chain A, domain 1"/>
    <property type="match status" value="1"/>
</dbReference>
<evidence type="ECO:0000256" key="2">
    <source>
        <dbReference type="ARBA" id="ARBA00023098"/>
    </source>
</evidence>
<dbReference type="Pfam" id="PF00378">
    <property type="entry name" value="ECH_1"/>
    <property type="match status" value="1"/>
</dbReference>
<keyword evidence="6" id="KW-1185">Reference proteome</keyword>
<dbReference type="InterPro" id="IPR001753">
    <property type="entry name" value="Enoyl-CoA_hydra/iso"/>
</dbReference>
<dbReference type="InterPro" id="IPR014748">
    <property type="entry name" value="Enoyl-CoA_hydra_C"/>
</dbReference>
<sequence length="259" mass="27169">MSEVVRLEVADGIATIVLDRPKMNALDAQMQQRLVEVAEEVSTRTDVAAVVVWGGERVFAAGADIKEMAEMSYPDMAAHVRLLQRFSQALAAIPKPTVAAITGFALGGGLETALCCDFRVVADNAKLGLPEITLGIIPGAGGTQRLPRLVGPARAKELIFTGRMVSAAEALEIGLVDEVVPAAEVLEAARRKVAPFVGGPAQALRAAKEAVDRGLEVDLGTGLGIEAQLFSALFATQDQKSGMRSFMDDGPGKATFEGV</sequence>